<feature type="region of interest" description="Disordered" evidence="17">
    <location>
        <begin position="1386"/>
        <end position="1405"/>
    </location>
</feature>
<dbReference type="InterPro" id="IPR027256">
    <property type="entry name" value="P-typ_ATPase_IB"/>
</dbReference>
<dbReference type="SUPFAM" id="SSF81665">
    <property type="entry name" value="Calcium ATPase, transmembrane domain M"/>
    <property type="match status" value="1"/>
</dbReference>
<feature type="transmembrane region" description="Helical" evidence="16">
    <location>
        <begin position="903"/>
        <end position="922"/>
    </location>
</feature>
<dbReference type="PROSITE" id="PS00154">
    <property type="entry name" value="ATPASE_E1_E2"/>
    <property type="match status" value="1"/>
</dbReference>
<dbReference type="InterPro" id="IPR059000">
    <property type="entry name" value="ATPase_P-type_domA"/>
</dbReference>
<feature type="compositionally biased region" description="Gly residues" evidence="17">
    <location>
        <begin position="25"/>
        <end position="44"/>
    </location>
</feature>
<keyword evidence="5 16" id="KW-0479">Metal-binding</keyword>
<evidence type="ECO:0000256" key="15">
    <source>
        <dbReference type="ARBA" id="ARBA00023136"/>
    </source>
</evidence>
<dbReference type="SUPFAM" id="SSF56784">
    <property type="entry name" value="HAD-like"/>
    <property type="match status" value="1"/>
</dbReference>
<dbReference type="Gene3D" id="2.70.150.10">
    <property type="entry name" value="Calcium-transporting ATPase, cytoplasmic transduction domain A"/>
    <property type="match status" value="1"/>
</dbReference>
<dbReference type="InterPro" id="IPR018303">
    <property type="entry name" value="ATPase_P-typ_P_site"/>
</dbReference>
<feature type="compositionally biased region" description="Polar residues" evidence="17">
    <location>
        <begin position="1"/>
        <end position="24"/>
    </location>
</feature>
<keyword evidence="14" id="KW-0406">Ion transport</keyword>
<comment type="subcellular location">
    <subcellularLocation>
        <location evidence="1">Endomembrane system</location>
        <topology evidence="1">Multi-pass membrane protein</topology>
    </subcellularLocation>
    <subcellularLocation>
        <location evidence="16">Membrane</location>
    </subcellularLocation>
</comment>
<evidence type="ECO:0000259" key="18">
    <source>
        <dbReference type="PROSITE" id="PS50846"/>
    </source>
</evidence>
<keyword evidence="7 16" id="KW-0547">Nucleotide-binding</keyword>
<feature type="transmembrane region" description="Helical" evidence="16">
    <location>
        <begin position="942"/>
        <end position="965"/>
    </location>
</feature>
<evidence type="ECO:0000256" key="1">
    <source>
        <dbReference type="ARBA" id="ARBA00004127"/>
    </source>
</evidence>
<evidence type="ECO:0000256" key="7">
    <source>
        <dbReference type="ARBA" id="ARBA00022741"/>
    </source>
</evidence>
<dbReference type="NCBIfam" id="TIGR01525">
    <property type="entry name" value="ATPase-IB_hvy"/>
    <property type="match status" value="1"/>
</dbReference>
<name>A0ABR4NJU5_9FUNG</name>
<dbReference type="PRINTS" id="PR00119">
    <property type="entry name" value="CATATPASE"/>
</dbReference>
<keyword evidence="3" id="KW-0813">Transport</keyword>
<feature type="transmembrane region" description="Helical" evidence="16">
    <location>
        <begin position="1303"/>
        <end position="1324"/>
    </location>
</feature>
<keyword evidence="15 16" id="KW-0472">Membrane</keyword>
<proteinExistence type="inferred from homology"/>
<evidence type="ECO:0000256" key="17">
    <source>
        <dbReference type="SAM" id="MobiDB-lite"/>
    </source>
</evidence>
<dbReference type="CDD" id="cd00371">
    <property type="entry name" value="HMA"/>
    <property type="match status" value="4"/>
</dbReference>
<evidence type="ECO:0000256" key="10">
    <source>
        <dbReference type="ARBA" id="ARBA00022842"/>
    </source>
</evidence>
<evidence type="ECO:0000256" key="11">
    <source>
        <dbReference type="ARBA" id="ARBA00022967"/>
    </source>
</evidence>
<evidence type="ECO:0000256" key="12">
    <source>
        <dbReference type="ARBA" id="ARBA00022989"/>
    </source>
</evidence>
<evidence type="ECO:0000313" key="20">
    <source>
        <dbReference type="Proteomes" id="UP001527925"/>
    </source>
</evidence>
<evidence type="ECO:0000256" key="16">
    <source>
        <dbReference type="RuleBase" id="RU362081"/>
    </source>
</evidence>
<dbReference type="Pfam" id="PF00122">
    <property type="entry name" value="E1-E2_ATPase"/>
    <property type="match status" value="1"/>
</dbReference>
<dbReference type="InterPro" id="IPR017969">
    <property type="entry name" value="Heavy-metal-associated_CS"/>
</dbReference>
<gene>
    <name evidence="19" type="primary">CCC2</name>
    <name evidence="19" type="ORF">HK105_200640</name>
</gene>
<evidence type="ECO:0000256" key="4">
    <source>
        <dbReference type="ARBA" id="ARBA00022692"/>
    </source>
</evidence>
<keyword evidence="9 16" id="KW-0067">ATP-binding</keyword>
<evidence type="ECO:0000256" key="14">
    <source>
        <dbReference type="ARBA" id="ARBA00023065"/>
    </source>
</evidence>
<dbReference type="InterPro" id="IPR001757">
    <property type="entry name" value="P_typ_ATPase"/>
</dbReference>
<dbReference type="InterPro" id="IPR023298">
    <property type="entry name" value="ATPase_P-typ_TM_dom_sf"/>
</dbReference>
<dbReference type="Pfam" id="PF00702">
    <property type="entry name" value="Hydrolase"/>
    <property type="match status" value="1"/>
</dbReference>
<evidence type="ECO:0000256" key="13">
    <source>
        <dbReference type="ARBA" id="ARBA00023008"/>
    </source>
</evidence>
<feature type="transmembrane region" description="Helical" evidence="16">
    <location>
        <begin position="640"/>
        <end position="658"/>
    </location>
</feature>
<dbReference type="SFLD" id="SFLDS00003">
    <property type="entry name" value="Haloacid_Dehalogenase"/>
    <property type="match status" value="1"/>
</dbReference>
<evidence type="ECO:0000256" key="2">
    <source>
        <dbReference type="ARBA" id="ARBA00006024"/>
    </source>
</evidence>
<feature type="transmembrane region" description="Helical" evidence="16">
    <location>
        <begin position="670"/>
        <end position="689"/>
    </location>
</feature>
<feature type="domain" description="HMA" evidence="18">
    <location>
        <begin position="351"/>
        <end position="417"/>
    </location>
</feature>
<feature type="region of interest" description="Disordered" evidence="17">
    <location>
        <begin position="422"/>
        <end position="451"/>
    </location>
</feature>
<dbReference type="InterPro" id="IPR013745">
    <property type="entry name" value="Bit61/PRR5"/>
</dbReference>
<protein>
    <submittedName>
        <fullName evidence="19">Cu(2+)-transporting P-type ATPase</fullName>
    </submittedName>
</protein>
<feature type="compositionally biased region" description="Polar residues" evidence="17">
    <location>
        <begin position="46"/>
        <end position="67"/>
    </location>
</feature>
<dbReference type="InterPro" id="IPR036412">
    <property type="entry name" value="HAD-like_sf"/>
</dbReference>
<dbReference type="InterPro" id="IPR036163">
    <property type="entry name" value="HMA_dom_sf"/>
</dbReference>
<dbReference type="PRINTS" id="PR00943">
    <property type="entry name" value="CUATPASE"/>
</dbReference>
<dbReference type="NCBIfam" id="TIGR00003">
    <property type="entry name" value="copper ion binding protein"/>
    <property type="match status" value="3"/>
</dbReference>
<organism evidence="19 20">
    <name type="scientific">Polyrhizophydium stewartii</name>
    <dbReference type="NCBI Taxonomy" id="2732419"/>
    <lineage>
        <taxon>Eukaryota</taxon>
        <taxon>Fungi</taxon>
        <taxon>Fungi incertae sedis</taxon>
        <taxon>Chytridiomycota</taxon>
        <taxon>Chytridiomycota incertae sedis</taxon>
        <taxon>Chytridiomycetes</taxon>
        <taxon>Rhizophydiales</taxon>
        <taxon>Rhizophydiales incertae sedis</taxon>
        <taxon>Polyrhizophydium</taxon>
    </lineage>
</organism>
<evidence type="ECO:0000256" key="3">
    <source>
        <dbReference type="ARBA" id="ARBA00022448"/>
    </source>
</evidence>
<keyword evidence="8" id="KW-0187">Copper transport</keyword>
<dbReference type="Gene3D" id="3.40.50.1000">
    <property type="entry name" value="HAD superfamily/HAD-like"/>
    <property type="match status" value="1"/>
</dbReference>
<reference evidence="19 20" key="1">
    <citation type="submission" date="2023-09" db="EMBL/GenBank/DDBJ databases">
        <title>Pangenome analysis of Batrachochytrium dendrobatidis and related Chytrids.</title>
        <authorList>
            <person name="Yacoub M.N."/>
            <person name="Stajich J.E."/>
            <person name="James T.Y."/>
        </authorList>
    </citation>
    <scope>NUCLEOTIDE SEQUENCE [LARGE SCALE GENOMIC DNA]</scope>
    <source>
        <strain evidence="19 20">JEL0888</strain>
    </source>
</reference>
<feature type="transmembrane region" description="Helical" evidence="16">
    <location>
        <begin position="710"/>
        <end position="733"/>
    </location>
</feature>
<keyword evidence="11" id="KW-1278">Translocase</keyword>
<dbReference type="PROSITE" id="PS50846">
    <property type="entry name" value="HMA_2"/>
    <property type="match status" value="4"/>
</dbReference>
<keyword evidence="4 16" id="KW-0812">Transmembrane</keyword>
<sequence>MSNEARSSASLVFATRQASNNGQTHGPGHGASGAGAGGGGGGEGTKMSTVSLTRVPTDPDSSGLSHSINGGTLGVFASSGGAAAAAGSSGGPGAPPPRGIGGGLSAFSPAQLLMRGVSASSRASVESATVSSAAQAVPEPTAHLWQTISERTLPVFSGHGLRGTIEEINVLVARWIRETASAPAVSEDMNTLLKTGMTAITSKVSAASNEALASRLADAWVQFFTHTLPLLQGAFLPVRGAAILDARNADTDRVEHMDVRRMAVVAFRSYVSCVKTVSGALQALPGIIDFDVLLDGNAARITYDPAVVSPHDAANSIEACGFEASVAPAAAAAAQAVPLVPVPAQPSPVRATALLAVKYMTCNSCVQTITGVLKALDGVHDAVVDLASESATVVFDPARLTPARIASAIDDCGFEAAVTSSSPAAAGPLSHPSPPSRSADRHKYPPGAASAPDSDFAGIQLAPAKLPPQSPSGSKTATIEVHGMSCASCVAKIERHLNGLDGILACKVALSLERAEVEYDPARFSEQSVADLISGIGFEAKPLASSQIGAIDLRIFGMTCGSCSGKIEREVGNLPGVRKAAVNLLAQTGRFEFERRDIGVRDIVEKIEALGFNAVIAEADSNAQLESLARTREIRIWRKAFWRSFAFCLPVLIIAMVLPRVAPVLVDTNLFIPGARIGDLLMMALTIPIQFGTGKRFYRAAFKALKHNSYTMDVLVTLGTTLAFGFSIISILYSIARGGKPRAEVFFETSATLTTFVMLGRYLENLAKAKTGNALSKLISLAPSQALLLEADKVTGELVERQIPSEYIQAGDLLKIVPGERIPADGIVEYGVTEVDESLVTGEPVPVTKRVKDRVITGTVNASGMVHIRAVRVGTDTTLAQIVKLVSDAQTSKAPIQDIADKIAGVFVPIVIALGVLTFFGWMCIIRVSHWIPATFPADSHWLFVCLSMCISVIVVACPCALGLATPTAVMVGTGVGAKLGILIKGGGPLEMAHRVSKIVFDKTGTLTMGRMSMVAMRTFVVPTMPELGDDDLLAAVAAAESNSEHPLGKSIVAYAKQRLGASSAGSNAITDFSAEPGSGISCKAVVGRDAKKPRTLLVGSLKFLVANGVDAGDAVYAVKSQYEAQGRTVVFAALEGHLAALFALADTLKPEAAAVVRALRRMGIEVAMVTGDQELTARVIAKQCGISEVHAGTSPVGKKTLIERMQRAGFVVAMIGDGINDSASLAQSDMGIAVYGGTDVAVEAASVVLMRPDLLDVVTAIDLSRTIFRRIRINFVWASLYNLCMIPLAMGIGAPWGITLPAMVSGFAMAMSSVSVVTSSLLLRYYRRPIIGQDGSVVAKDEPVDGMDAALLHADSDHDSDDGFDSSDASDDGFISPLADASAADLERGRGQHRPLRSAGSSSVDMDAVSLGGSGGGAAGGIAGAARSVVAAVSRLFGGSASRAAGSSYAPVGRDSDTAMPLRSM</sequence>
<dbReference type="PROSITE" id="PS01047">
    <property type="entry name" value="HMA_1"/>
    <property type="match status" value="3"/>
</dbReference>
<accession>A0ABR4NJU5</accession>
<feature type="domain" description="HMA" evidence="18">
    <location>
        <begin position="475"/>
        <end position="541"/>
    </location>
</feature>
<dbReference type="InterPro" id="IPR023214">
    <property type="entry name" value="HAD_sf"/>
</dbReference>
<feature type="region of interest" description="Disordered" evidence="17">
    <location>
        <begin position="1"/>
        <end position="67"/>
    </location>
</feature>
<feature type="transmembrane region" description="Helical" evidence="16">
    <location>
        <begin position="1276"/>
        <end position="1297"/>
    </location>
</feature>
<dbReference type="InterPro" id="IPR023299">
    <property type="entry name" value="ATPase_P-typ_cyto_dom_N"/>
</dbReference>
<dbReference type="EMBL" id="JADGIZ020000002">
    <property type="protein sequence ID" value="KAL2919726.1"/>
    <property type="molecule type" value="Genomic_DNA"/>
</dbReference>
<evidence type="ECO:0000256" key="8">
    <source>
        <dbReference type="ARBA" id="ARBA00022796"/>
    </source>
</evidence>
<dbReference type="InterPro" id="IPR008250">
    <property type="entry name" value="ATPase_P-typ_transduc_dom_A_sf"/>
</dbReference>
<comment type="caution">
    <text evidence="19">The sequence shown here is derived from an EMBL/GenBank/DDBJ whole genome shotgun (WGS) entry which is preliminary data.</text>
</comment>
<comment type="similarity">
    <text evidence="2 16">Belongs to the cation transport ATPase (P-type) (TC 3.A.3) family. Type IB subfamily.</text>
</comment>
<dbReference type="PANTHER" id="PTHR43520:SF8">
    <property type="entry name" value="P-TYPE CU(+) TRANSPORTER"/>
    <property type="match status" value="1"/>
</dbReference>
<dbReference type="Gene3D" id="3.40.1110.10">
    <property type="entry name" value="Calcium-transporting ATPase, cytoplasmic domain N"/>
    <property type="match status" value="1"/>
</dbReference>
<dbReference type="Gene3D" id="3.30.70.100">
    <property type="match status" value="4"/>
</dbReference>
<dbReference type="Pfam" id="PF00403">
    <property type="entry name" value="HMA"/>
    <property type="match status" value="4"/>
</dbReference>
<dbReference type="PANTHER" id="PTHR43520">
    <property type="entry name" value="ATP7, ISOFORM B"/>
    <property type="match status" value="1"/>
</dbReference>
<evidence type="ECO:0000313" key="19">
    <source>
        <dbReference type="EMBL" id="KAL2919726.1"/>
    </source>
</evidence>
<keyword evidence="10" id="KW-0460">Magnesium</keyword>
<dbReference type="PRINTS" id="PR00942">
    <property type="entry name" value="CUATPASEI"/>
</dbReference>
<dbReference type="InterPro" id="IPR006122">
    <property type="entry name" value="HMA_Cu_ion-bd"/>
</dbReference>
<keyword evidence="20" id="KW-1185">Reference proteome</keyword>
<keyword evidence="13" id="KW-0186">Copper</keyword>
<dbReference type="InterPro" id="IPR044492">
    <property type="entry name" value="P_typ_ATPase_HD_dom"/>
</dbReference>
<feature type="domain" description="HMA" evidence="18">
    <location>
        <begin position="258"/>
        <end position="325"/>
    </location>
</feature>
<keyword evidence="6" id="KW-0677">Repeat</keyword>
<dbReference type="Proteomes" id="UP001527925">
    <property type="component" value="Unassembled WGS sequence"/>
</dbReference>
<evidence type="ECO:0000256" key="5">
    <source>
        <dbReference type="ARBA" id="ARBA00022723"/>
    </source>
</evidence>
<dbReference type="SUPFAM" id="SSF81653">
    <property type="entry name" value="Calcium ATPase, transduction domain A"/>
    <property type="match status" value="1"/>
</dbReference>
<dbReference type="SFLD" id="SFLDF00027">
    <property type="entry name" value="p-type_atpase"/>
    <property type="match status" value="1"/>
</dbReference>
<dbReference type="SUPFAM" id="SSF55008">
    <property type="entry name" value="HMA, heavy metal-associated domain"/>
    <property type="match status" value="4"/>
</dbReference>
<evidence type="ECO:0000256" key="6">
    <source>
        <dbReference type="ARBA" id="ARBA00022737"/>
    </source>
</evidence>
<dbReference type="CDD" id="cd02094">
    <property type="entry name" value="P-type_ATPase_Cu-like"/>
    <property type="match status" value="1"/>
</dbReference>
<dbReference type="NCBIfam" id="TIGR01494">
    <property type="entry name" value="ATPase_P-type"/>
    <property type="match status" value="2"/>
</dbReference>
<feature type="transmembrane region" description="Helical" evidence="16">
    <location>
        <begin position="745"/>
        <end position="763"/>
    </location>
</feature>
<evidence type="ECO:0000256" key="9">
    <source>
        <dbReference type="ARBA" id="ARBA00022840"/>
    </source>
</evidence>
<keyword evidence="12 16" id="KW-1133">Transmembrane helix</keyword>
<feature type="domain" description="HMA" evidence="18">
    <location>
        <begin position="549"/>
        <end position="615"/>
    </location>
</feature>
<dbReference type="SFLD" id="SFLDG00002">
    <property type="entry name" value="C1.7:_P-type_atpase_like"/>
    <property type="match status" value="1"/>
</dbReference>
<dbReference type="InterPro" id="IPR006121">
    <property type="entry name" value="HMA_dom"/>
</dbReference>
<dbReference type="Pfam" id="PF08539">
    <property type="entry name" value="HbrB"/>
    <property type="match status" value="1"/>
</dbReference>
<feature type="region of interest" description="Disordered" evidence="17">
    <location>
        <begin position="1443"/>
        <end position="1466"/>
    </location>
</feature>